<evidence type="ECO:0000256" key="3">
    <source>
        <dbReference type="ARBA" id="ARBA00023110"/>
    </source>
</evidence>
<evidence type="ECO:0000256" key="5">
    <source>
        <dbReference type="PROSITE-ProRule" id="PRU00277"/>
    </source>
</evidence>
<evidence type="ECO:0000256" key="1">
    <source>
        <dbReference type="ARBA" id="ARBA00000971"/>
    </source>
</evidence>
<dbReference type="PROSITE" id="PS50106">
    <property type="entry name" value="PDZ"/>
    <property type="match status" value="1"/>
</dbReference>
<keyword evidence="4 5" id="KW-0413">Isomerase</keyword>
<dbReference type="Gene3D" id="3.10.50.40">
    <property type="match status" value="1"/>
</dbReference>
<feature type="region of interest" description="Disordered" evidence="6">
    <location>
        <begin position="84"/>
        <end position="106"/>
    </location>
</feature>
<evidence type="ECO:0000256" key="7">
    <source>
        <dbReference type="SAM" id="SignalP"/>
    </source>
</evidence>
<evidence type="ECO:0000313" key="11">
    <source>
        <dbReference type="Proteomes" id="UP000037460"/>
    </source>
</evidence>
<dbReference type="AlphaFoldDB" id="A0A0M0JJG6"/>
<evidence type="ECO:0000259" key="8">
    <source>
        <dbReference type="PROSITE" id="PS50059"/>
    </source>
</evidence>
<dbReference type="CDD" id="cd00136">
    <property type="entry name" value="PDZ_canonical"/>
    <property type="match status" value="1"/>
</dbReference>
<dbReference type="InterPro" id="IPR036034">
    <property type="entry name" value="PDZ_sf"/>
</dbReference>
<dbReference type="InterPro" id="IPR044609">
    <property type="entry name" value="FKBP2/11"/>
</dbReference>
<dbReference type="Proteomes" id="UP000037460">
    <property type="component" value="Unassembled WGS sequence"/>
</dbReference>
<protein>
    <recommendedName>
        <fullName evidence="2 5">peptidylprolyl isomerase</fullName>
        <ecNumber evidence="2 5">5.2.1.8</ecNumber>
    </recommendedName>
</protein>
<feature type="domain" description="PDZ" evidence="9">
    <location>
        <begin position="139"/>
        <end position="218"/>
    </location>
</feature>
<gene>
    <name evidence="10" type="ORF">Ctob_004639</name>
</gene>
<keyword evidence="7" id="KW-0732">Signal</keyword>
<dbReference type="OrthoDB" id="1902587at2759"/>
<dbReference type="PANTHER" id="PTHR45779">
    <property type="entry name" value="PEPTIDYLPROLYL ISOMERASE"/>
    <property type="match status" value="1"/>
</dbReference>
<dbReference type="PROSITE" id="PS50059">
    <property type="entry name" value="FKBP_PPIASE"/>
    <property type="match status" value="1"/>
</dbReference>
<evidence type="ECO:0000256" key="2">
    <source>
        <dbReference type="ARBA" id="ARBA00013194"/>
    </source>
</evidence>
<keyword evidence="11" id="KW-1185">Reference proteome</keyword>
<sequence>MLARSSLLLVAAAAAALKAPPEITRRRLLSLATAFGSLPACQLARADGLTASAPSFEAFVAAQQQQQLTDPYAAVREQDPNRGLRFADEAPPLSAGERRRKQQAAVESIYSTENRARPAPLVSSQGAAPSVGTLSLSDEYSLEFDSSRPLGLELKDLRVGFEYGTREGSSRVLVANVVAGGQAASTGKVQIDDIVVAVDGVNVERESAKEVSARLVRAKAEGRPVQVTLKDALAFNERLNDLPKDREEAMAPIATRVAPGGGPLGEPEQVLSIRRLEVQSRCTRNAQSGDLVEIRYTGRLADGTVFDGMELAGRFGDDSLQFVLGKQPAGQFPPAWDVGLVGMCVGERRLLDVPPVLGFGAKGLPKRNVPPNARLLYDVELLAINALSTP</sequence>
<feature type="signal peptide" evidence="7">
    <location>
        <begin position="1"/>
        <end position="18"/>
    </location>
</feature>
<evidence type="ECO:0000259" key="9">
    <source>
        <dbReference type="PROSITE" id="PS50106"/>
    </source>
</evidence>
<dbReference type="SUPFAM" id="SSF50156">
    <property type="entry name" value="PDZ domain-like"/>
    <property type="match status" value="1"/>
</dbReference>
<accession>A0A0M0JJG6</accession>
<dbReference type="GO" id="GO:0003755">
    <property type="term" value="F:peptidyl-prolyl cis-trans isomerase activity"/>
    <property type="evidence" value="ECO:0007669"/>
    <property type="project" value="UniProtKB-KW"/>
</dbReference>
<comment type="caution">
    <text evidence="10">The sequence shown here is derived from an EMBL/GenBank/DDBJ whole genome shotgun (WGS) entry which is preliminary data.</text>
</comment>
<dbReference type="InterPro" id="IPR046357">
    <property type="entry name" value="PPIase_dom_sf"/>
</dbReference>
<dbReference type="Pfam" id="PF00595">
    <property type="entry name" value="PDZ"/>
    <property type="match status" value="1"/>
</dbReference>
<feature type="domain" description="PPIase FKBP-type" evidence="8">
    <location>
        <begin position="289"/>
        <end position="385"/>
    </location>
</feature>
<dbReference type="EMBL" id="JWZX01002851">
    <property type="protein sequence ID" value="KOO26442.1"/>
    <property type="molecule type" value="Genomic_DNA"/>
</dbReference>
<dbReference type="EC" id="5.2.1.8" evidence="2 5"/>
<evidence type="ECO:0000256" key="4">
    <source>
        <dbReference type="ARBA" id="ARBA00023235"/>
    </source>
</evidence>
<keyword evidence="3 5" id="KW-0697">Rotamase</keyword>
<dbReference type="PANTHER" id="PTHR45779:SF7">
    <property type="entry name" value="PEPTIDYLPROLYL ISOMERASE"/>
    <property type="match status" value="1"/>
</dbReference>
<reference evidence="11" key="1">
    <citation type="journal article" date="2015" name="PLoS Genet.">
        <title>Genome Sequence and Transcriptome Analyses of Chrysochromulina tobin: Metabolic Tools for Enhanced Algal Fitness in the Prominent Order Prymnesiales (Haptophyceae).</title>
        <authorList>
            <person name="Hovde B.T."/>
            <person name="Deodato C.R."/>
            <person name="Hunsperger H.M."/>
            <person name="Ryken S.A."/>
            <person name="Yost W."/>
            <person name="Jha R.K."/>
            <person name="Patterson J."/>
            <person name="Monnat R.J. Jr."/>
            <person name="Barlow S.B."/>
            <person name="Starkenburg S.R."/>
            <person name="Cattolico R.A."/>
        </authorList>
    </citation>
    <scope>NUCLEOTIDE SEQUENCE</scope>
    <source>
        <strain evidence="11">CCMP291</strain>
    </source>
</reference>
<dbReference type="SUPFAM" id="SSF54534">
    <property type="entry name" value="FKBP-like"/>
    <property type="match status" value="1"/>
</dbReference>
<feature type="chain" id="PRO_5005601949" description="peptidylprolyl isomerase" evidence="7">
    <location>
        <begin position="19"/>
        <end position="390"/>
    </location>
</feature>
<evidence type="ECO:0000313" key="10">
    <source>
        <dbReference type="EMBL" id="KOO26442.1"/>
    </source>
</evidence>
<dbReference type="InterPro" id="IPR001478">
    <property type="entry name" value="PDZ"/>
</dbReference>
<dbReference type="SMART" id="SM00228">
    <property type="entry name" value="PDZ"/>
    <property type="match status" value="1"/>
</dbReference>
<dbReference type="GO" id="GO:0005783">
    <property type="term" value="C:endoplasmic reticulum"/>
    <property type="evidence" value="ECO:0007669"/>
    <property type="project" value="TreeGrafter"/>
</dbReference>
<dbReference type="Gene3D" id="2.30.42.10">
    <property type="match status" value="1"/>
</dbReference>
<name>A0A0M0JJG6_9EUKA</name>
<organism evidence="10 11">
    <name type="scientific">Chrysochromulina tobinii</name>
    <dbReference type="NCBI Taxonomy" id="1460289"/>
    <lineage>
        <taxon>Eukaryota</taxon>
        <taxon>Haptista</taxon>
        <taxon>Haptophyta</taxon>
        <taxon>Prymnesiophyceae</taxon>
        <taxon>Prymnesiales</taxon>
        <taxon>Chrysochromulinaceae</taxon>
        <taxon>Chrysochromulina</taxon>
    </lineage>
</organism>
<comment type="catalytic activity">
    <reaction evidence="1 5">
        <text>[protein]-peptidylproline (omega=180) = [protein]-peptidylproline (omega=0)</text>
        <dbReference type="Rhea" id="RHEA:16237"/>
        <dbReference type="Rhea" id="RHEA-COMP:10747"/>
        <dbReference type="Rhea" id="RHEA-COMP:10748"/>
        <dbReference type="ChEBI" id="CHEBI:83833"/>
        <dbReference type="ChEBI" id="CHEBI:83834"/>
        <dbReference type="EC" id="5.2.1.8"/>
    </reaction>
</comment>
<proteinExistence type="predicted"/>
<dbReference type="InterPro" id="IPR001179">
    <property type="entry name" value="PPIase_FKBP_dom"/>
</dbReference>
<dbReference type="Pfam" id="PF00254">
    <property type="entry name" value="FKBP_C"/>
    <property type="match status" value="1"/>
</dbReference>
<evidence type="ECO:0000256" key="6">
    <source>
        <dbReference type="SAM" id="MobiDB-lite"/>
    </source>
</evidence>